<sequence>MSTSVSSYSGFSPKKEDKVPVLDSVNHISPEQFYKDYVSKRLPVVIKSPLPETDWKGYLWKQEDYFLEKVGQSVCKIEPIDPSTGTFGQGMSRNEMTIAEFLERLKAGERLYLTTQYDESDDVLDGDDEVSLLVKSLCPAPTNNLLSDFSLTPALMGNLVPQQCNIWIGRSEDGTSSGLHHDYHDNIYTVVKGHKRFVILSPDSAVHLQLAGKISKIHPNGLISYEGEDRSQRSDGLTELDAAIAHTQFLEKKLADSKEVQASEDTILKLEAEYEAEMDNVLQMQLGGETDDWDELQEGDADSLLNESPTEKEDGLSSANVEDQLDNEEEVSQPNNENPSLPDHFTKITVPGLHKYLDFEDAKDVTVSEDERTSLSKTHPLVVDLEPGDMFYLPASWFHEVTSSSPEGESNIHVAFNYWFHPPDNLQNFDHPYEDSDVWKAKRSMVSKAIQRLYATTGTSEKRNLEGESSTSQKQTKKRVQ</sequence>
<dbReference type="Proteomes" id="UP001212411">
    <property type="component" value="Chromosome 3"/>
</dbReference>
<dbReference type="EMBL" id="CP115613">
    <property type="protein sequence ID" value="WBW75541.1"/>
    <property type="molecule type" value="Genomic_DNA"/>
</dbReference>
<dbReference type="InterPro" id="IPR003347">
    <property type="entry name" value="JmjC_dom"/>
</dbReference>
<feature type="region of interest" description="Disordered" evidence="1">
    <location>
        <begin position="457"/>
        <end position="481"/>
    </location>
</feature>
<dbReference type="PANTHER" id="PTHR12461:SF100">
    <property type="entry name" value="JMJC DOMAIN-CONTAINING PROTEIN 4"/>
    <property type="match status" value="1"/>
</dbReference>
<dbReference type="Gene3D" id="2.60.120.650">
    <property type="entry name" value="Cupin"/>
    <property type="match status" value="1"/>
</dbReference>
<dbReference type="GeneID" id="80877933"/>
<dbReference type="InterPro" id="IPR041667">
    <property type="entry name" value="Cupin_8"/>
</dbReference>
<organism evidence="3 4">
    <name type="scientific">Schizosaccharomyces osmophilus</name>
    <dbReference type="NCBI Taxonomy" id="2545709"/>
    <lineage>
        <taxon>Eukaryota</taxon>
        <taxon>Fungi</taxon>
        <taxon>Dikarya</taxon>
        <taxon>Ascomycota</taxon>
        <taxon>Taphrinomycotina</taxon>
        <taxon>Schizosaccharomycetes</taxon>
        <taxon>Schizosaccharomycetales</taxon>
        <taxon>Schizosaccharomycetaceae</taxon>
        <taxon>Schizosaccharomyces</taxon>
    </lineage>
</organism>
<dbReference type="KEGG" id="som:SOMG_04459"/>
<dbReference type="AlphaFoldDB" id="A0AAF0AX66"/>
<evidence type="ECO:0000259" key="2">
    <source>
        <dbReference type="PROSITE" id="PS51184"/>
    </source>
</evidence>
<gene>
    <name evidence="3" type="primary">jmj4</name>
    <name evidence="3" type="ORF">SOMG_04459</name>
</gene>
<evidence type="ECO:0000313" key="4">
    <source>
        <dbReference type="Proteomes" id="UP001212411"/>
    </source>
</evidence>
<accession>A0AAF0AX66</accession>
<feature type="domain" description="JmjC" evidence="2">
    <location>
        <begin position="141"/>
        <end position="437"/>
    </location>
</feature>
<dbReference type="SUPFAM" id="SSF51197">
    <property type="entry name" value="Clavaminate synthase-like"/>
    <property type="match status" value="1"/>
</dbReference>
<evidence type="ECO:0000256" key="1">
    <source>
        <dbReference type="SAM" id="MobiDB-lite"/>
    </source>
</evidence>
<feature type="region of interest" description="Disordered" evidence="1">
    <location>
        <begin position="324"/>
        <end position="345"/>
    </location>
</feature>
<protein>
    <submittedName>
        <fullName evidence="3">Histone demethylase jmj4</fullName>
    </submittedName>
</protein>
<dbReference type="Pfam" id="PF13621">
    <property type="entry name" value="Cupin_8"/>
    <property type="match status" value="1"/>
</dbReference>
<proteinExistence type="predicted"/>
<keyword evidence="4" id="KW-1185">Reference proteome</keyword>
<reference evidence="3 4" key="1">
    <citation type="journal article" date="2023" name="G3 (Bethesda)">
        <title>A high-quality reference genome for the fission yeast Schizosaccharomyces osmophilus.</title>
        <authorList>
            <person name="Jia G.S."/>
            <person name="Zhang W.C."/>
            <person name="Liang Y."/>
            <person name="Liu X.H."/>
            <person name="Rhind N."/>
            <person name="Pidoux A."/>
            <person name="Brysch-Herzberg M."/>
            <person name="Du L.L."/>
        </authorList>
    </citation>
    <scope>NUCLEOTIDE SEQUENCE [LARGE SCALE GENOMIC DNA]</scope>
    <source>
        <strain evidence="3 4">CBS 15793</strain>
    </source>
</reference>
<evidence type="ECO:0000313" key="3">
    <source>
        <dbReference type="EMBL" id="WBW75541.1"/>
    </source>
</evidence>
<dbReference type="PROSITE" id="PS51184">
    <property type="entry name" value="JMJC"/>
    <property type="match status" value="1"/>
</dbReference>
<name>A0AAF0AX66_9SCHI</name>
<dbReference type="RefSeq" id="XP_056039784.1">
    <property type="nucleotide sequence ID" value="XM_056183244.1"/>
</dbReference>
<dbReference type="PANTHER" id="PTHR12461">
    <property type="entry name" value="HYPOXIA-INDUCIBLE FACTOR 1 ALPHA INHIBITOR-RELATED"/>
    <property type="match status" value="1"/>
</dbReference>